<dbReference type="EMBL" id="QWGR01000011">
    <property type="protein sequence ID" value="RIJ46869.1"/>
    <property type="molecule type" value="Genomic_DNA"/>
</dbReference>
<dbReference type="OrthoDB" id="1109828at2"/>
<feature type="coiled-coil region" evidence="1">
    <location>
        <begin position="342"/>
        <end position="369"/>
    </location>
</feature>
<evidence type="ECO:0000256" key="2">
    <source>
        <dbReference type="SAM" id="SignalP"/>
    </source>
</evidence>
<dbReference type="AlphaFoldDB" id="A0A399SVP8"/>
<reference evidence="3 4" key="1">
    <citation type="submission" date="2018-08" db="EMBL/GenBank/DDBJ databases">
        <title>Pallidiluteibacterium maritimus gen. nov., sp. nov., isolated from coastal sediment.</title>
        <authorList>
            <person name="Zhou L.Y."/>
        </authorList>
    </citation>
    <scope>NUCLEOTIDE SEQUENCE [LARGE SCALE GENOMIC DNA]</scope>
    <source>
        <strain evidence="3 4">XSD2</strain>
    </source>
</reference>
<dbReference type="Gene3D" id="1.25.40.390">
    <property type="match status" value="2"/>
</dbReference>
<evidence type="ECO:0000313" key="3">
    <source>
        <dbReference type="EMBL" id="RIJ46869.1"/>
    </source>
</evidence>
<evidence type="ECO:0000256" key="1">
    <source>
        <dbReference type="SAM" id="Coils"/>
    </source>
</evidence>
<evidence type="ECO:0000313" key="4">
    <source>
        <dbReference type="Proteomes" id="UP000265926"/>
    </source>
</evidence>
<name>A0A399SVP8_9BACT</name>
<dbReference type="Pfam" id="PF12771">
    <property type="entry name" value="SusD-like_2"/>
    <property type="match status" value="1"/>
</dbReference>
<gene>
    <name evidence="3" type="ORF">D1614_17050</name>
</gene>
<accession>A0A399SVP8</accession>
<keyword evidence="4" id="KW-1185">Reference proteome</keyword>
<feature type="chain" id="PRO_5017373632" evidence="2">
    <location>
        <begin position="22"/>
        <end position="481"/>
    </location>
</feature>
<keyword evidence="2" id="KW-0732">Signal</keyword>
<organism evidence="3 4">
    <name type="scientific">Maribellus luteus</name>
    <dbReference type="NCBI Taxonomy" id="2305463"/>
    <lineage>
        <taxon>Bacteria</taxon>
        <taxon>Pseudomonadati</taxon>
        <taxon>Bacteroidota</taxon>
        <taxon>Bacteroidia</taxon>
        <taxon>Marinilabiliales</taxon>
        <taxon>Prolixibacteraceae</taxon>
        <taxon>Maribellus</taxon>
    </lineage>
</organism>
<protein>
    <submittedName>
        <fullName evidence="3">RagB/SusD family nutrient uptake outer membrane protein</fullName>
    </submittedName>
</protein>
<dbReference type="InterPro" id="IPR011990">
    <property type="entry name" value="TPR-like_helical_dom_sf"/>
</dbReference>
<dbReference type="RefSeq" id="WP_119439185.1">
    <property type="nucleotide sequence ID" value="NZ_QWGR01000011.1"/>
</dbReference>
<feature type="signal peptide" evidence="2">
    <location>
        <begin position="1"/>
        <end position="21"/>
    </location>
</feature>
<comment type="caution">
    <text evidence="3">The sequence shown here is derived from an EMBL/GenBank/DDBJ whole genome shotgun (WGS) entry which is preliminary data.</text>
</comment>
<proteinExistence type="predicted"/>
<dbReference type="Proteomes" id="UP000265926">
    <property type="component" value="Unassembled WGS sequence"/>
</dbReference>
<dbReference type="InterPro" id="IPR041662">
    <property type="entry name" value="SusD-like_2"/>
</dbReference>
<sequence length="481" mass="54101">MRKILNILLSGLLLVAVWSCSEDTMDDINKNVNDPVDVGSNLIITDAMVTSAFSITGSDLAFYASVYIEHNVGIWNQSYNAEIRSGEPISATTYNNSWNSIYQNLYNLKVIINKCSEGGSEEGNYHTLGIAQALTAHNLATLTDLMGDVPWTEALQPGFIFTPVLDKQEDIYTEVLKLLDDAIANFNKESSFPSLGDQDFIYDGDIDLWKKFTYGLKARYTMRLSLKNAAYENVISFANQSFASSDEQAQLNYNGSTAISPFYKFYTDRDYFGASQSLYDKLNERNDPRIDIFWKPHPNSGEFILAPNGTPVQVQGNYSISAITEKTAPTYLMSYHEVEFLKAEAYVRLNELEDAEAALKNAVTAAFQKVNIGLTEEDAITYFEDNVLPKFGSNPLSEVMNQKYIAFFEEEAVEAYCDYRRLVAMGNNVIKLDNPKNSANQFPQRFTYGNSDVTTNKNVREAYGDGNYVYTEKVWWAGGTR</sequence>
<dbReference type="CDD" id="cd08977">
    <property type="entry name" value="SusD"/>
    <property type="match status" value="1"/>
</dbReference>
<dbReference type="SUPFAM" id="SSF48452">
    <property type="entry name" value="TPR-like"/>
    <property type="match status" value="1"/>
</dbReference>
<dbReference type="Gene3D" id="1.20.120.840">
    <property type="entry name" value="SusD-like, tetratrico peptide repeats domain"/>
    <property type="match status" value="1"/>
</dbReference>
<keyword evidence="1" id="KW-0175">Coiled coil</keyword>